<dbReference type="Gene3D" id="3.40.430.10">
    <property type="entry name" value="Dihydrofolate Reductase, subunit A"/>
    <property type="match status" value="1"/>
</dbReference>
<keyword evidence="6" id="KW-1185">Reference proteome</keyword>
<name>A0A4R7J374_9ACTN</name>
<evidence type="ECO:0000313" key="6">
    <source>
        <dbReference type="Proteomes" id="UP000295371"/>
    </source>
</evidence>
<dbReference type="GO" id="GO:0008703">
    <property type="term" value="F:5-amino-6-(5-phosphoribosylamino)uracil reductase activity"/>
    <property type="evidence" value="ECO:0007669"/>
    <property type="project" value="InterPro"/>
</dbReference>
<dbReference type="PANTHER" id="PTHR38011:SF7">
    <property type="entry name" value="2,5-DIAMINO-6-RIBOSYLAMINO-4(3H)-PYRIMIDINONE 5'-PHOSPHATE REDUCTASE"/>
    <property type="match status" value="1"/>
</dbReference>
<keyword evidence="3" id="KW-0560">Oxidoreductase</keyword>
<evidence type="ECO:0000256" key="3">
    <source>
        <dbReference type="ARBA" id="ARBA00023002"/>
    </source>
</evidence>
<dbReference type="InterPro" id="IPR024072">
    <property type="entry name" value="DHFR-like_dom_sf"/>
</dbReference>
<dbReference type="InterPro" id="IPR002734">
    <property type="entry name" value="RibDG_C"/>
</dbReference>
<dbReference type="OrthoDB" id="5243299at2"/>
<evidence type="ECO:0000256" key="1">
    <source>
        <dbReference type="ARBA" id="ARBA00005104"/>
    </source>
</evidence>
<comment type="pathway">
    <text evidence="1">Cofactor biosynthesis; riboflavin biosynthesis.</text>
</comment>
<comment type="caution">
    <text evidence="5">The sequence shown here is derived from an EMBL/GenBank/DDBJ whole genome shotgun (WGS) entry which is preliminary data.</text>
</comment>
<feature type="domain" description="Bacterial bifunctional deaminase-reductase C-terminal" evidence="4">
    <location>
        <begin position="23"/>
        <end position="217"/>
    </location>
</feature>
<evidence type="ECO:0000313" key="5">
    <source>
        <dbReference type="EMBL" id="TDT30837.1"/>
    </source>
</evidence>
<dbReference type="SUPFAM" id="SSF53597">
    <property type="entry name" value="Dihydrofolate reductase-like"/>
    <property type="match status" value="1"/>
</dbReference>
<organism evidence="5 6">
    <name type="scientific">Naumannella halotolerans</name>
    <dbReference type="NCBI Taxonomy" id="993414"/>
    <lineage>
        <taxon>Bacteria</taxon>
        <taxon>Bacillati</taxon>
        <taxon>Actinomycetota</taxon>
        <taxon>Actinomycetes</taxon>
        <taxon>Propionibacteriales</taxon>
        <taxon>Propionibacteriaceae</taxon>
        <taxon>Naumannella</taxon>
    </lineage>
</organism>
<accession>A0A4R7J374</accession>
<dbReference type="GO" id="GO:0009231">
    <property type="term" value="P:riboflavin biosynthetic process"/>
    <property type="evidence" value="ECO:0007669"/>
    <property type="project" value="InterPro"/>
</dbReference>
<sequence>MQQLLPEPVTIDPVSAYERGPGPYLRANMVASLDGAAQLDGHVGALTSPADQEVLWTLRAQAQVVLVGSGTIRAEGYGPLRIPEQQIALRAAFGADPGTRLAILSNSGRLDPAGPAFTGTTPLLIVPAAATPTTGLAEAAELIIAGDDELDLAAAVTALRQRGHDRILSEGGPRTLGRLLAADLVDELCLTTTPKTVLGTGSRLAIDDRTLQRDFDLARLLHHDGTLFARWVRRRD</sequence>
<evidence type="ECO:0000259" key="4">
    <source>
        <dbReference type="Pfam" id="PF01872"/>
    </source>
</evidence>
<dbReference type="InterPro" id="IPR050765">
    <property type="entry name" value="Riboflavin_Biosynth_HTPR"/>
</dbReference>
<dbReference type="AlphaFoldDB" id="A0A4R7J374"/>
<proteinExistence type="predicted"/>
<dbReference type="EMBL" id="SOAW01000002">
    <property type="protein sequence ID" value="TDT30837.1"/>
    <property type="molecule type" value="Genomic_DNA"/>
</dbReference>
<dbReference type="Pfam" id="PF01872">
    <property type="entry name" value="RibD_C"/>
    <property type="match status" value="1"/>
</dbReference>
<reference evidence="5 6" key="1">
    <citation type="submission" date="2019-03" db="EMBL/GenBank/DDBJ databases">
        <title>Genomic Encyclopedia of Archaeal and Bacterial Type Strains, Phase II (KMG-II): from individual species to whole genera.</title>
        <authorList>
            <person name="Goeker M."/>
        </authorList>
    </citation>
    <scope>NUCLEOTIDE SEQUENCE [LARGE SCALE GENOMIC DNA]</scope>
    <source>
        <strain evidence="5 6">DSM 24323</strain>
    </source>
</reference>
<dbReference type="PANTHER" id="PTHR38011">
    <property type="entry name" value="DIHYDROFOLATE REDUCTASE FAMILY PROTEIN (AFU_ORTHOLOGUE AFUA_8G06820)"/>
    <property type="match status" value="1"/>
</dbReference>
<protein>
    <submittedName>
        <fullName evidence="5">Riboflavin biosynthesis pyrimidine reductase</fullName>
    </submittedName>
</protein>
<keyword evidence="2" id="KW-0521">NADP</keyword>
<dbReference type="Proteomes" id="UP000295371">
    <property type="component" value="Unassembled WGS sequence"/>
</dbReference>
<gene>
    <name evidence="5" type="ORF">CLV29_2243</name>
</gene>
<evidence type="ECO:0000256" key="2">
    <source>
        <dbReference type="ARBA" id="ARBA00022857"/>
    </source>
</evidence>
<dbReference type="RefSeq" id="WP_133755188.1">
    <property type="nucleotide sequence ID" value="NZ_CP171129.1"/>
</dbReference>